<dbReference type="Proteomes" id="UP000075243">
    <property type="component" value="Unassembled WGS sequence"/>
</dbReference>
<sequence>MCDASDYAIGAALGQRKDKIFHVIHYASKVLNENQVNYATTEKELLAIVYALENFRSYLMGSKITVYTDHAAIKYLLIKADLKPRLIRWILLLQEFDLEIKDKKGCENHVADHLSRLVNEQVTSQEEEILEEFPDEQLFAVVERPWFADMANYKAVGVVPEEYNWQQRKKFFREIGLFKNLNPKI</sequence>
<dbReference type="CDD" id="cd09274">
    <property type="entry name" value="RNase_HI_RT_Ty3"/>
    <property type="match status" value="1"/>
</dbReference>
<dbReference type="GO" id="GO:0016787">
    <property type="term" value="F:hydrolase activity"/>
    <property type="evidence" value="ECO:0007669"/>
    <property type="project" value="UniProtKB-KW"/>
</dbReference>
<gene>
    <name evidence="8" type="ORF">KK1_036409</name>
</gene>
<dbReference type="EMBL" id="KQ483728">
    <property type="protein sequence ID" value="KYP42194.1"/>
    <property type="molecule type" value="Genomic_DNA"/>
</dbReference>
<dbReference type="Gene3D" id="3.10.20.370">
    <property type="match status" value="1"/>
</dbReference>
<feature type="domain" description="Reverse transcriptase RNase H-like" evidence="7">
    <location>
        <begin position="2"/>
        <end position="96"/>
    </location>
</feature>
<name>A0A151RHW1_CAJCA</name>
<reference evidence="8" key="1">
    <citation type="journal article" date="2012" name="Nat. Biotechnol.">
        <title>Draft genome sequence of pigeonpea (Cajanus cajan), an orphan legume crop of resource-poor farmers.</title>
        <authorList>
            <person name="Varshney R.K."/>
            <person name="Chen W."/>
            <person name="Li Y."/>
            <person name="Bharti A.K."/>
            <person name="Saxena R.K."/>
            <person name="Schlueter J.A."/>
            <person name="Donoghue M.T."/>
            <person name="Azam S."/>
            <person name="Fan G."/>
            <person name="Whaley A.M."/>
            <person name="Farmer A.D."/>
            <person name="Sheridan J."/>
            <person name="Iwata A."/>
            <person name="Tuteja R."/>
            <person name="Penmetsa R.V."/>
            <person name="Wu W."/>
            <person name="Upadhyaya H.D."/>
            <person name="Yang S.P."/>
            <person name="Shah T."/>
            <person name="Saxena K.B."/>
            <person name="Michael T."/>
            <person name="McCombie W.R."/>
            <person name="Yang B."/>
            <person name="Zhang G."/>
            <person name="Yang H."/>
            <person name="Wang J."/>
            <person name="Spillane C."/>
            <person name="Cook D.R."/>
            <person name="May G.D."/>
            <person name="Xu X."/>
            <person name="Jackson S.A."/>
        </authorList>
    </citation>
    <scope>NUCLEOTIDE SEQUENCE [LARGE SCALE GENOMIC DNA]</scope>
</reference>
<evidence type="ECO:0000256" key="4">
    <source>
        <dbReference type="ARBA" id="ARBA00022759"/>
    </source>
</evidence>
<dbReference type="SUPFAM" id="SSF56672">
    <property type="entry name" value="DNA/RNA polymerases"/>
    <property type="match status" value="1"/>
</dbReference>
<protein>
    <submittedName>
        <fullName evidence="8">Retrovirus-related Pol polyprotein from transposon 17.6</fullName>
    </submittedName>
</protein>
<dbReference type="PANTHER" id="PTHR34072">
    <property type="entry name" value="ENZYMATIC POLYPROTEIN-RELATED"/>
    <property type="match status" value="1"/>
</dbReference>
<keyword evidence="5" id="KW-0378">Hydrolase</keyword>
<evidence type="ECO:0000259" key="7">
    <source>
        <dbReference type="Pfam" id="PF17917"/>
    </source>
</evidence>
<keyword evidence="9" id="KW-1185">Reference proteome</keyword>
<keyword evidence="3" id="KW-0540">Nuclease</keyword>
<keyword evidence="4" id="KW-0255">Endonuclease</keyword>
<keyword evidence="2" id="KW-0548">Nucleotidyltransferase</keyword>
<dbReference type="GO" id="GO:0003964">
    <property type="term" value="F:RNA-directed DNA polymerase activity"/>
    <property type="evidence" value="ECO:0007669"/>
    <property type="project" value="UniProtKB-KW"/>
</dbReference>
<dbReference type="InterPro" id="IPR043502">
    <property type="entry name" value="DNA/RNA_pol_sf"/>
</dbReference>
<organism evidence="8 9">
    <name type="scientific">Cajanus cajan</name>
    <name type="common">Pigeon pea</name>
    <name type="synonym">Cajanus indicus</name>
    <dbReference type="NCBI Taxonomy" id="3821"/>
    <lineage>
        <taxon>Eukaryota</taxon>
        <taxon>Viridiplantae</taxon>
        <taxon>Streptophyta</taxon>
        <taxon>Embryophyta</taxon>
        <taxon>Tracheophyta</taxon>
        <taxon>Spermatophyta</taxon>
        <taxon>Magnoliopsida</taxon>
        <taxon>eudicotyledons</taxon>
        <taxon>Gunneridae</taxon>
        <taxon>Pentapetalae</taxon>
        <taxon>rosids</taxon>
        <taxon>fabids</taxon>
        <taxon>Fabales</taxon>
        <taxon>Fabaceae</taxon>
        <taxon>Papilionoideae</taxon>
        <taxon>50 kb inversion clade</taxon>
        <taxon>NPAAA clade</taxon>
        <taxon>indigoferoid/millettioid clade</taxon>
        <taxon>Phaseoleae</taxon>
        <taxon>Cajanus</taxon>
    </lineage>
</organism>
<dbReference type="AlphaFoldDB" id="A0A151RHW1"/>
<dbReference type="Gramene" id="C.cajan_36866.t">
    <property type="protein sequence ID" value="C.cajan_36866.t.cds1"/>
    <property type="gene ID" value="C.cajan_36866"/>
</dbReference>
<evidence type="ECO:0000256" key="3">
    <source>
        <dbReference type="ARBA" id="ARBA00022722"/>
    </source>
</evidence>
<evidence type="ECO:0000256" key="1">
    <source>
        <dbReference type="ARBA" id="ARBA00022679"/>
    </source>
</evidence>
<evidence type="ECO:0000256" key="2">
    <source>
        <dbReference type="ARBA" id="ARBA00022695"/>
    </source>
</evidence>
<dbReference type="FunFam" id="3.10.20.370:FF:000001">
    <property type="entry name" value="Retrovirus-related Pol polyprotein from transposon 17.6-like protein"/>
    <property type="match status" value="1"/>
</dbReference>
<evidence type="ECO:0000256" key="6">
    <source>
        <dbReference type="ARBA" id="ARBA00022918"/>
    </source>
</evidence>
<dbReference type="InterPro" id="IPR041373">
    <property type="entry name" value="RT_RNaseH"/>
</dbReference>
<dbReference type="PANTHER" id="PTHR34072:SF57">
    <property type="entry name" value="RNA-DIRECTED DNA POLYMERASE"/>
    <property type="match status" value="1"/>
</dbReference>
<evidence type="ECO:0000313" key="9">
    <source>
        <dbReference type="Proteomes" id="UP000075243"/>
    </source>
</evidence>
<evidence type="ECO:0000313" key="8">
    <source>
        <dbReference type="EMBL" id="KYP42194.1"/>
    </source>
</evidence>
<keyword evidence="1" id="KW-0808">Transferase</keyword>
<dbReference type="Pfam" id="PF17917">
    <property type="entry name" value="RT_RNaseH"/>
    <property type="match status" value="1"/>
</dbReference>
<proteinExistence type="predicted"/>
<accession>A0A151RHW1</accession>
<dbReference type="GO" id="GO:0004519">
    <property type="term" value="F:endonuclease activity"/>
    <property type="evidence" value="ECO:0007669"/>
    <property type="project" value="UniProtKB-KW"/>
</dbReference>
<evidence type="ECO:0000256" key="5">
    <source>
        <dbReference type="ARBA" id="ARBA00022801"/>
    </source>
</evidence>
<keyword evidence="6" id="KW-0695">RNA-directed DNA polymerase</keyword>